<dbReference type="EMBL" id="BLXT01004946">
    <property type="protein sequence ID" value="GFO18225.1"/>
    <property type="molecule type" value="Genomic_DNA"/>
</dbReference>
<sequence length="77" mass="8147">MASPVLLSARQAINEPGRQGGEATWASGAPGISAARFHLPQDHQVPDGQVIAQFAKYAPASHGQHISATETSEMYTF</sequence>
<gene>
    <name evidence="1" type="ORF">PoB_004473000</name>
</gene>
<accession>A0AAV4BGJ8</accession>
<protein>
    <submittedName>
        <fullName evidence="1">Uncharacterized protein</fullName>
    </submittedName>
</protein>
<reference evidence="1 2" key="1">
    <citation type="journal article" date="2021" name="Elife">
        <title>Chloroplast acquisition without the gene transfer in kleptoplastic sea slugs, Plakobranchus ocellatus.</title>
        <authorList>
            <person name="Maeda T."/>
            <person name="Takahashi S."/>
            <person name="Yoshida T."/>
            <person name="Shimamura S."/>
            <person name="Takaki Y."/>
            <person name="Nagai Y."/>
            <person name="Toyoda A."/>
            <person name="Suzuki Y."/>
            <person name="Arimoto A."/>
            <person name="Ishii H."/>
            <person name="Satoh N."/>
            <person name="Nishiyama T."/>
            <person name="Hasebe M."/>
            <person name="Maruyama T."/>
            <person name="Minagawa J."/>
            <person name="Obokata J."/>
            <person name="Shigenobu S."/>
        </authorList>
    </citation>
    <scope>NUCLEOTIDE SEQUENCE [LARGE SCALE GENOMIC DNA]</scope>
</reference>
<dbReference type="Proteomes" id="UP000735302">
    <property type="component" value="Unassembled WGS sequence"/>
</dbReference>
<evidence type="ECO:0000313" key="2">
    <source>
        <dbReference type="Proteomes" id="UP000735302"/>
    </source>
</evidence>
<organism evidence="1 2">
    <name type="scientific">Plakobranchus ocellatus</name>
    <dbReference type="NCBI Taxonomy" id="259542"/>
    <lineage>
        <taxon>Eukaryota</taxon>
        <taxon>Metazoa</taxon>
        <taxon>Spiralia</taxon>
        <taxon>Lophotrochozoa</taxon>
        <taxon>Mollusca</taxon>
        <taxon>Gastropoda</taxon>
        <taxon>Heterobranchia</taxon>
        <taxon>Euthyneura</taxon>
        <taxon>Panpulmonata</taxon>
        <taxon>Sacoglossa</taxon>
        <taxon>Placobranchoidea</taxon>
        <taxon>Plakobranchidae</taxon>
        <taxon>Plakobranchus</taxon>
    </lineage>
</organism>
<name>A0AAV4BGJ8_9GAST</name>
<keyword evidence="2" id="KW-1185">Reference proteome</keyword>
<evidence type="ECO:0000313" key="1">
    <source>
        <dbReference type="EMBL" id="GFO18225.1"/>
    </source>
</evidence>
<comment type="caution">
    <text evidence="1">The sequence shown here is derived from an EMBL/GenBank/DDBJ whole genome shotgun (WGS) entry which is preliminary data.</text>
</comment>
<proteinExistence type="predicted"/>
<dbReference type="AlphaFoldDB" id="A0AAV4BGJ8"/>